<dbReference type="Gene3D" id="2.30.30.20">
    <property type="entry name" value="Aspartate carbamoyltransferase regulatory subunit, C-terminal domain"/>
    <property type="match status" value="1"/>
</dbReference>
<dbReference type="NCBIfam" id="TIGR00240">
    <property type="entry name" value="ATCase_reg"/>
    <property type="match status" value="1"/>
</dbReference>
<dbReference type="GeneID" id="79949441"/>
<proteinExistence type="inferred from homology"/>
<dbReference type="PANTHER" id="PTHR35805">
    <property type="entry name" value="ASPARTATE CARBAMOYLTRANSFERASE REGULATORY CHAIN"/>
    <property type="match status" value="1"/>
</dbReference>
<evidence type="ECO:0000256" key="3">
    <source>
        <dbReference type="ARBA" id="ARBA00021764"/>
    </source>
</evidence>
<dbReference type="AlphaFoldDB" id="A0AAF0FZQ1"/>
<dbReference type="Pfam" id="PF02748">
    <property type="entry name" value="PyrI_C"/>
    <property type="match status" value="1"/>
</dbReference>
<dbReference type="SUPFAM" id="SSF57825">
    <property type="entry name" value="Aspartate carbamoyltransferase, Regulatory-chain, C-terminal domain"/>
    <property type="match status" value="1"/>
</dbReference>
<keyword evidence="6 7" id="KW-0665">Pyrimidine biosynthesis</keyword>
<feature type="binding site" evidence="7">
    <location>
        <position position="121"/>
    </location>
    <ligand>
        <name>Zn(2+)</name>
        <dbReference type="ChEBI" id="CHEBI:29105"/>
    </ligand>
</feature>
<dbReference type="InterPro" id="IPR020545">
    <property type="entry name" value="Asp_carbamoyltransf_reg_N"/>
</dbReference>
<dbReference type="PANTHER" id="PTHR35805:SF1">
    <property type="entry name" value="ASPARTATE CARBAMOYLTRANSFERASE REGULATORY CHAIN"/>
    <property type="match status" value="1"/>
</dbReference>
<evidence type="ECO:0000256" key="5">
    <source>
        <dbReference type="ARBA" id="ARBA00022833"/>
    </source>
</evidence>
<dbReference type="InterPro" id="IPR002801">
    <property type="entry name" value="Asp_carbamoylTrfase_reg"/>
</dbReference>
<dbReference type="GO" id="GO:0006207">
    <property type="term" value="P:'de novo' pyrimidine nucleobase biosynthetic process"/>
    <property type="evidence" value="ECO:0007669"/>
    <property type="project" value="InterPro"/>
</dbReference>
<dbReference type="InterPro" id="IPR036793">
    <property type="entry name" value="Asp_carbatrfase_reg_N_sf"/>
</dbReference>
<evidence type="ECO:0000256" key="6">
    <source>
        <dbReference type="ARBA" id="ARBA00022975"/>
    </source>
</evidence>
<dbReference type="GO" id="GO:0016740">
    <property type="term" value="F:transferase activity"/>
    <property type="evidence" value="ECO:0007669"/>
    <property type="project" value="UniProtKB-KW"/>
</dbReference>
<keyword evidence="10" id="KW-0808">Transferase</keyword>
<dbReference type="GO" id="GO:0006221">
    <property type="term" value="P:pyrimidine nucleotide biosynthetic process"/>
    <property type="evidence" value="ECO:0007669"/>
    <property type="project" value="UniProtKB-UniRule"/>
</dbReference>
<comment type="cofactor">
    <cofactor evidence="7">
        <name>Zn(2+)</name>
        <dbReference type="ChEBI" id="CHEBI:29105"/>
    </cofactor>
    <text evidence="7">Binds 1 zinc ion per subunit.</text>
</comment>
<evidence type="ECO:0000259" key="8">
    <source>
        <dbReference type="Pfam" id="PF01948"/>
    </source>
</evidence>
<keyword evidence="4 7" id="KW-0479">Metal-binding</keyword>
<evidence type="ECO:0000259" key="9">
    <source>
        <dbReference type="Pfam" id="PF02748"/>
    </source>
</evidence>
<name>A0AAF0FZQ1_9EURY</name>
<dbReference type="GO" id="GO:0009347">
    <property type="term" value="C:aspartate carbamoyltransferase complex"/>
    <property type="evidence" value="ECO:0007669"/>
    <property type="project" value="InterPro"/>
</dbReference>
<evidence type="ECO:0000313" key="10">
    <source>
        <dbReference type="EMBL" id="WFN37474.1"/>
    </source>
</evidence>
<organism evidence="10 11">
    <name type="scientific">Methanomicrobium antiquum</name>
    <dbReference type="NCBI Taxonomy" id="487686"/>
    <lineage>
        <taxon>Archaea</taxon>
        <taxon>Methanobacteriati</taxon>
        <taxon>Methanobacteriota</taxon>
        <taxon>Stenosarchaea group</taxon>
        <taxon>Methanomicrobia</taxon>
        <taxon>Methanomicrobiales</taxon>
        <taxon>Methanomicrobiaceae</taxon>
        <taxon>Methanomicrobium</taxon>
    </lineage>
</organism>
<keyword evidence="5 7" id="KW-0862">Zinc</keyword>
<evidence type="ECO:0000256" key="4">
    <source>
        <dbReference type="ARBA" id="ARBA00022723"/>
    </source>
</evidence>
<evidence type="ECO:0000313" key="11">
    <source>
        <dbReference type="Proteomes" id="UP001218895"/>
    </source>
</evidence>
<dbReference type="InterPro" id="IPR036792">
    <property type="entry name" value="Asp_carbatrfase_reg_C_sf"/>
</dbReference>
<dbReference type="Proteomes" id="UP001218895">
    <property type="component" value="Chromosome"/>
</dbReference>
<dbReference type="SUPFAM" id="SSF54893">
    <property type="entry name" value="Aspartate carbamoyltransferase, Regulatory-chain, N-terminal domain"/>
    <property type="match status" value="1"/>
</dbReference>
<feature type="domain" description="Aspartate carbamoyltransferase regulatory subunit C-terminal" evidence="9">
    <location>
        <begin position="110"/>
        <end position="152"/>
    </location>
</feature>
<evidence type="ECO:0000256" key="7">
    <source>
        <dbReference type="HAMAP-Rule" id="MF_00002"/>
    </source>
</evidence>
<keyword evidence="11" id="KW-1185">Reference proteome</keyword>
<dbReference type="GO" id="GO:0046872">
    <property type="term" value="F:metal ion binding"/>
    <property type="evidence" value="ECO:0007669"/>
    <property type="project" value="UniProtKB-KW"/>
</dbReference>
<reference evidence="10" key="1">
    <citation type="submission" date="2022-01" db="EMBL/GenBank/DDBJ databases">
        <title>Complete genome of Methanomicrobium antiquum DSM 21220.</title>
        <authorList>
            <person name="Chen S.-C."/>
            <person name="You Y.-T."/>
            <person name="Zhou Y.-Z."/>
            <person name="Lai M.-C."/>
        </authorList>
    </citation>
    <scope>NUCLEOTIDE SEQUENCE</scope>
    <source>
        <strain evidence="10">DSM 21220</strain>
    </source>
</reference>
<dbReference type="HAMAP" id="MF_00002">
    <property type="entry name" value="Asp_carb_tr_reg"/>
    <property type="match status" value="1"/>
</dbReference>
<dbReference type="Gene3D" id="3.30.70.140">
    <property type="entry name" value="Aspartate carbamoyltransferase regulatory subunit, N-terminal domain"/>
    <property type="match status" value="1"/>
</dbReference>
<protein>
    <recommendedName>
        <fullName evidence="3 7">Aspartate carbamoyltransferase regulatory chain</fullName>
    </recommendedName>
</protein>
<comment type="subunit">
    <text evidence="7">Contains catalytic and regulatory chains.</text>
</comment>
<evidence type="ECO:0000256" key="2">
    <source>
        <dbReference type="ARBA" id="ARBA00010498"/>
    </source>
</evidence>
<dbReference type="Pfam" id="PF01948">
    <property type="entry name" value="PyrI"/>
    <property type="match status" value="1"/>
</dbReference>
<comment type="similarity">
    <text evidence="2 7">Belongs to the PyrI family.</text>
</comment>
<sequence>MKESKKRPENGLLISPIQNGTVIDHIKAGEALTVLKILGITGSTEESLSIATNVLSNTTGTKKDIVKISDRELSKGEVNKIALISPNATINIIRNYRVVEKVGVEIPDVLTGVVKCPNPGCITNSNEPIETKFEVVDETLHCLYCDNIITSDFVEYIV</sequence>
<dbReference type="KEGG" id="manq:L1994_03550"/>
<comment type="function">
    <text evidence="1 7">Involved in allosteric regulation of aspartate carbamoyltransferase.</text>
</comment>
<feature type="domain" description="Aspartate carbamoyltransferase regulatory subunit N-terminal" evidence="8">
    <location>
        <begin position="13"/>
        <end position="104"/>
    </location>
</feature>
<dbReference type="RefSeq" id="WP_278100315.1">
    <property type="nucleotide sequence ID" value="NZ_CP091092.1"/>
</dbReference>
<evidence type="ECO:0000256" key="1">
    <source>
        <dbReference type="ARBA" id="ARBA00002565"/>
    </source>
</evidence>
<gene>
    <name evidence="7 10" type="primary">pyrI</name>
    <name evidence="10" type="ORF">L1994_03550</name>
</gene>
<dbReference type="EMBL" id="CP091092">
    <property type="protein sequence ID" value="WFN37474.1"/>
    <property type="molecule type" value="Genomic_DNA"/>
</dbReference>
<feature type="binding site" evidence="7">
    <location>
        <position position="116"/>
    </location>
    <ligand>
        <name>Zn(2+)</name>
        <dbReference type="ChEBI" id="CHEBI:29105"/>
    </ligand>
</feature>
<accession>A0AAF0FZQ1</accession>
<feature type="binding site" evidence="7">
    <location>
        <position position="145"/>
    </location>
    <ligand>
        <name>Zn(2+)</name>
        <dbReference type="ChEBI" id="CHEBI:29105"/>
    </ligand>
</feature>
<feature type="binding site" evidence="7">
    <location>
        <position position="142"/>
    </location>
    <ligand>
        <name>Zn(2+)</name>
        <dbReference type="ChEBI" id="CHEBI:29105"/>
    </ligand>
</feature>
<dbReference type="InterPro" id="IPR020542">
    <property type="entry name" value="Asp_carbamoyltrfase_reg_C"/>
</dbReference>